<sequence>MQLPNWEGKTIRTQHIYMAPSREDELGQRVTPFLTKTYQLVHDHSTDDVVSWNSDGTGFVIWRPAEFARDILPLFFKHNNLSSFVRQLNTYAFRKISDRWEFTHVSFRRGEKRLLSEIRRRQRFSPTPTGLLADADASPTNSSEEQATTSTDTDTNGNVSTQLEEENNRLRQENRRLSDELGRMRKVCNNIFNLVSDLNSNEAHKGEAGSSLGPTGPLQLLDLMPAEVAVDGDSREGSRTKLFGVSIPAAKPSRNVLLGGHMDLDMNPRTCDPGTSMAAAEEPVQPDGHADDGNFI</sequence>
<evidence type="ECO:0000313" key="13">
    <source>
        <dbReference type="Proteomes" id="UP000623129"/>
    </source>
</evidence>
<evidence type="ECO:0000256" key="3">
    <source>
        <dbReference type="ARBA" id="ARBA00022553"/>
    </source>
</evidence>
<dbReference type="AlphaFoldDB" id="A0A833V1D8"/>
<protein>
    <submittedName>
        <fullName evidence="12">Heat shock transcription factor B2A</fullName>
    </submittedName>
</protein>
<proteinExistence type="inferred from homology"/>
<evidence type="ECO:0000259" key="11">
    <source>
        <dbReference type="PROSITE" id="PS00434"/>
    </source>
</evidence>
<reference evidence="12" key="1">
    <citation type="submission" date="2020-01" db="EMBL/GenBank/DDBJ databases">
        <title>Genome sequence of Kobresia littledalei, the first chromosome-level genome in the family Cyperaceae.</title>
        <authorList>
            <person name="Qu G."/>
        </authorList>
    </citation>
    <scope>NUCLEOTIDE SEQUENCE</scope>
    <source>
        <strain evidence="12">C.B.Clarke</strain>
        <tissue evidence="12">Leaf</tissue>
    </source>
</reference>
<dbReference type="PROSITE" id="PS00434">
    <property type="entry name" value="HSF_DOMAIN"/>
    <property type="match status" value="1"/>
</dbReference>
<gene>
    <name evidence="12" type="ORF">FCM35_KLT13607</name>
</gene>
<evidence type="ECO:0000256" key="10">
    <source>
        <dbReference type="SAM" id="MobiDB-lite"/>
    </source>
</evidence>
<keyword evidence="7" id="KW-0804">Transcription</keyword>
<keyword evidence="5 12" id="KW-0346">Stress response</keyword>
<evidence type="ECO:0000256" key="7">
    <source>
        <dbReference type="ARBA" id="ARBA00023163"/>
    </source>
</evidence>
<dbReference type="Gene3D" id="1.10.10.10">
    <property type="entry name" value="Winged helix-like DNA-binding domain superfamily/Winged helix DNA-binding domain"/>
    <property type="match status" value="1"/>
</dbReference>
<dbReference type="InterPro" id="IPR036390">
    <property type="entry name" value="WH_DNA-bd_sf"/>
</dbReference>
<feature type="region of interest" description="Disordered" evidence="10">
    <location>
        <begin position="272"/>
        <end position="296"/>
    </location>
</feature>
<dbReference type="InterPro" id="IPR000232">
    <property type="entry name" value="HSF_DNA-bd"/>
</dbReference>
<dbReference type="SUPFAM" id="SSF46785">
    <property type="entry name" value="Winged helix' DNA-binding domain"/>
    <property type="match status" value="1"/>
</dbReference>
<dbReference type="EMBL" id="SWLB01000025">
    <property type="protein sequence ID" value="KAF3322466.1"/>
    <property type="molecule type" value="Genomic_DNA"/>
</dbReference>
<dbReference type="SMART" id="SM00415">
    <property type="entry name" value="HSF"/>
    <property type="match status" value="1"/>
</dbReference>
<feature type="region of interest" description="Disordered" evidence="10">
    <location>
        <begin position="126"/>
        <end position="173"/>
    </location>
</feature>
<name>A0A833V1D8_9POAL</name>
<dbReference type="OrthoDB" id="60033at2759"/>
<evidence type="ECO:0000256" key="4">
    <source>
        <dbReference type="ARBA" id="ARBA00023015"/>
    </source>
</evidence>
<keyword evidence="3" id="KW-0597">Phosphoprotein</keyword>
<comment type="subunit">
    <text evidence="2">Homotrimer.</text>
</comment>
<keyword evidence="8" id="KW-0539">Nucleus</keyword>
<evidence type="ECO:0000256" key="1">
    <source>
        <dbReference type="ARBA" id="ARBA00004123"/>
    </source>
</evidence>
<accession>A0A833V1D8</accession>
<evidence type="ECO:0000256" key="2">
    <source>
        <dbReference type="ARBA" id="ARBA00011233"/>
    </source>
</evidence>
<dbReference type="PANTHER" id="PTHR10015:SF304">
    <property type="entry name" value="HEAT STRESS TRANSCRIPTION FACTOR B-4B"/>
    <property type="match status" value="1"/>
</dbReference>
<feature type="compositionally biased region" description="Polar residues" evidence="10">
    <location>
        <begin position="138"/>
        <end position="161"/>
    </location>
</feature>
<dbReference type="Pfam" id="PF00447">
    <property type="entry name" value="HSF_DNA-bind"/>
    <property type="match status" value="1"/>
</dbReference>
<dbReference type="PANTHER" id="PTHR10015">
    <property type="entry name" value="HEAT SHOCK TRANSCRIPTION FACTOR"/>
    <property type="match status" value="1"/>
</dbReference>
<dbReference type="GO" id="GO:0003700">
    <property type="term" value="F:DNA-binding transcription factor activity"/>
    <property type="evidence" value="ECO:0007669"/>
    <property type="project" value="InterPro"/>
</dbReference>
<dbReference type="InterPro" id="IPR036388">
    <property type="entry name" value="WH-like_DNA-bd_sf"/>
</dbReference>
<dbReference type="GO" id="GO:0005634">
    <property type="term" value="C:nucleus"/>
    <property type="evidence" value="ECO:0007669"/>
    <property type="project" value="UniProtKB-SubCell"/>
</dbReference>
<dbReference type="Proteomes" id="UP000623129">
    <property type="component" value="Unassembled WGS sequence"/>
</dbReference>
<dbReference type="PRINTS" id="PR00056">
    <property type="entry name" value="HSFDOMAIN"/>
</dbReference>
<dbReference type="GO" id="GO:0000978">
    <property type="term" value="F:RNA polymerase II cis-regulatory region sequence-specific DNA binding"/>
    <property type="evidence" value="ECO:0007669"/>
    <property type="project" value="TreeGrafter"/>
</dbReference>
<organism evidence="12 13">
    <name type="scientific">Carex littledalei</name>
    <dbReference type="NCBI Taxonomy" id="544730"/>
    <lineage>
        <taxon>Eukaryota</taxon>
        <taxon>Viridiplantae</taxon>
        <taxon>Streptophyta</taxon>
        <taxon>Embryophyta</taxon>
        <taxon>Tracheophyta</taxon>
        <taxon>Spermatophyta</taxon>
        <taxon>Magnoliopsida</taxon>
        <taxon>Liliopsida</taxon>
        <taxon>Poales</taxon>
        <taxon>Cyperaceae</taxon>
        <taxon>Cyperoideae</taxon>
        <taxon>Cariceae</taxon>
        <taxon>Carex</taxon>
        <taxon>Carex subgen. Euthyceras</taxon>
    </lineage>
</organism>
<comment type="similarity">
    <text evidence="9">Belongs to the HSF family.</text>
</comment>
<keyword evidence="13" id="KW-1185">Reference proteome</keyword>
<dbReference type="FunFam" id="1.10.10.10:FF:000037">
    <property type="entry name" value="Heat stress transcription factor B-4"/>
    <property type="match status" value="1"/>
</dbReference>
<keyword evidence="4" id="KW-0805">Transcription regulation</keyword>
<evidence type="ECO:0000256" key="8">
    <source>
        <dbReference type="ARBA" id="ARBA00023242"/>
    </source>
</evidence>
<evidence type="ECO:0000313" key="12">
    <source>
        <dbReference type="EMBL" id="KAF3322466.1"/>
    </source>
</evidence>
<evidence type="ECO:0000256" key="9">
    <source>
        <dbReference type="RuleBase" id="RU004020"/>
    </source>
</evidence>
<evidence type="ECO:0000256" key="6">
    <source>
        <dbReference type="ARBA" id="ARBA00023125"/>
    </source>
</evidence>
<evidence type="ECO:0000256" key="5">
    <source>
        <dbReference type="ARBA" id="ARBA00023016"/>
    </source>
</evidence>
<dbReference type="GO" id="GO:0006357">
    <property type="term" value="P:regulation of transcription by RNA polymerase II"/>
    <property type="evidence" value="ECO:0007669"/>
    <property type="project" value="TreeGrafter"/>
</dbReference>
<keyword evidence="6" id="KW-0238">DNA-binding</keyword>
<comment type="subcellular location">
    <subcellularLocation>
        <location evidence="1">Nucleus</location>
    </subcellularLocation>
</comment>
<feature type="domain" description="HSF-type DNA-binding" evidence="11">
    <location>
        <begin position="72"/>
        <end position="96"/>
    </location>
</feature>
<comment type="caution">
    <text evidence="12">The sequence shown here is derived from an EMBL/GenBank/DDBJ whole genome shotgun (WGS) entry which is preliminary data.</text>
</comment>